<dbReference type="Gene3D" id="3.90.180.10">
    <property type="entry name" value="Medium-chain alcohol dehydrogenases, catalytic domain"/>
    <property type="match status" value="1"/>
</dbReference>
<keyword evidence="2" id="KW-0560">Oxidoreductase</keyword>
<dbReference type="SMART" id="SM00829">
    <property type="entry name" value="PKS_ER"/>
    <property type="match status" value="1"/>
</dbReference>
<dbReference type="PANTHER" id="PTHR48106:SF18">
    <property type="entry name" value="QUINONE OXIDOREDUCTASE PIG3"/>
    <property type="match status" value="1"/>
</dbReference>
<organism evidence="4 5">
    <name type="scientific">Nocardioides acrostichi</name>
    <dbReference type="NCBI Taxonomy" id="2784339"/>
    <lineage>
        <taxon>Bacteria</taxon>
        <taxon>Bacillati</taxon>
        <taxon>Actinomycetota</taxon>
        <taxon>Actinomycetes</taxon>
        <taxon>Propionibacteriales</taxon>
        <taxon>Nocardioidaceae</taxon>
        <taxon>Nocardioides</taxon>
    </lineage>
</organism>
<protein>
    <submittedName>
        <fullName evidence="4">NADP-dependent oxidoreductase</fullName>
    </submittedName>
</protein>
<dbReference type="Gene3D" id="3.40.50.720">
    <property type="entry name" value="NAD(P)-binding Rossmann-like Domain"/>
    <property type="match status" value="1"/>
</dbReference>
<dbReference type="InterPro" id="IPR011032">
    <property type="entry name" value="GroES-like_sf"/>
</dbReference>
<keyword evidence="1" id="KW-0521">NADP</keyword>
<evidence type="ECO:0000256" key="1">
    <source>
        <dbReference type="ARBA" id="ARBA00022857"/>
    </source>
</evidence>
<dbReference type="InterPro" id="IPR020843">
    <property type="entry name" value="ER"/>
</dbReference>
<evidence type="ECO:0000256" key="2">
    <source>
        <dbReference type="ARBA" id="ARBA00023002"/>
    </source>
</evidence>
<name>A0A930UXZ6_9ACTN</name>
<gene>
    <name evidence="4" type="ORF">ISG29_05435</name>
</gene>
<dbReference type="SUPFAM" id="SSF51735">
    <property type="entry name" value="NAD(P)-binding Rossmann-fold domains"/>
    <property type="match status" value="1"/>
</dbReference>
<dbReference type="EMBL" id="JADIVZ010000002">
    <property type="protein sequence ID" value="MBF4161125.1"/>
    <property type="molecule type" value="Genomic_DNA"/>
</dbReference>
<comment type="caution">
    <text evidence="4">The sequence shown here is derived from an EMBL/GenBank/DDBJ whole genome shotgun (WGS) entry which is preliminary data.</text>
</comment>
<dbReference type="GO" id="GO:0016651">
    <property type="term" value="F:oxidoreductase activity, acting on NAD(P)H"/>
    <property type="evidence" value="ECO:0007669"/>
    <property type="project" value="TreeGrafter"/>
</dbReference>
<feature type="domain" description="Enoyl reductase (ER)" evidence="3">
    <location>
        <begin position="12"/>
        <end position="304"/>
    </location>
</feature>
<evidence type="ECO:0000313" key="4">
    <source>
        <dbReference type="EMBL" id="MBF4161125.1"/>
    </source>
</evidence>
<dbReference type="Pfam" id="PF13602">
    <property type="entry name" value="ADH_zinc_N_2"/>
    <property type="match status" value="1"/>
</dbReference>
<dbReference type="PANTHER" id="PTHR48106">
    <property type="entry name" value="QUINONE OXIDOREDUCTASE PIG3-RELATED"/>
    <property type="match status" value="1"/>
</dbReference>
<dbReference type="Pfam" id="PF08240">
    <property type="entry name" value="ADH_N"/>
    <property type="match status" value="1"/>
</dbReference>
<dbReference type="CDD" id="cd05289">
    <property type="entry name" value="MDR_like_2"/>
    <property type="match status" value="1"/>
</dbReference>
<reference evidence="4" key="1">
    <citation type="submission" date="2020-11" db="EMBL/GenBank/DDBJ databases">
        <title>Nocardioides sp. CBS4Y-1, whole genome shotgun sequence.</title>
        <authorList>
            <person name="Tuo L."/>
        </authorList>
    </citation>
    <scope>NUCLEOTIDE SEQUENCE</scope>
    <source>
        <strain evidence="4">CBS4Y-1</strain>
    </source>
</reference>
<dbReference type="AlphaFoldDB" id="A0A930UXZ6"/>
<evidence type="ECO:0000313" key="5">
    <source>
        <dbReference type="Proteomes" id="UP000656804"/>
    </source>
</evidence>
<proteinExistence type="predicted"/>
<sequence>MRSRRWVAMRPGGLEVFGLQERDVPAPGRGEVLIGVRAAGVNPADAKHVARGGFAGPRPVGYEVAGVVEGVGPDVTDWRAGDEVLAFRVLGGYADHLVAPASDVFAKPPGLGWAEAANLLLAGSTAADLLHRVAAPAGATVVLHAGSGSVGRMVLQLARRQDVRVVATCGPTRADDVRALGGTPLDYGPGLLERLRDLAPVEGYHAALDAAGTDEAIDASLSLVGPGRLVTAAGQARARAEGFTGLSGTDPESAAYRDSQRQHLVDLAGSGDLDVHVAHTFALDDALAALELVGTAHPGGKVALVP</sequence>
<dbReference type="InterPro" id="IPR013154">
    <property type="entry name" value="ADH-like_N"/>
</dbReference>
<dbReference type="Proteomes" id="UP000656804">
    <property type="component" value="Unassembled WGS sequence"/>
</dbReference>
<dbReference type="GO" id="GO:0070402">
    <property type="term" value="F:NADPH binding"/>
    <property type="evidence" value="ECO:0007669"/>
    <property type="project" value="TreeGrafter"/>
</dbReference>
<dbReference type="RefSeq" id="WP_194502386.1">
    <property type="nucleotide sequence ID" value="NZ_JADIVZ010000002.1"/>
</dbReference>
<keyword evidence="5" id="KW-1185">Reference proteome</keyword>
<accession>A0A930UXZ6</accession>
<evidence type="ECO:0000259" key="3">
    <source>
        <dbReference type="SMART" id="SM00829"/>
    </source>
</evidence>
<dbReference type="InterPro" id="IPR036291">
    <property type="entry name" value="NAD(P)-bd_dom_sf"/>
</dbReference>
<dbReference type="SUPFAM" id="SSF50129">
    <property type="entry name" value="GroES-like"/>
    <property type="match status" value="1"/>
</dbReference>